<dbReference type="InterPro" id="IPR000620">
    <property type="entry name" value="EamA_dom"/>
</dbReference>
<feature type="transmembrane region" description="Helical" evidence="6">
    <location>
        <begin position="270"/>
        <end position="288"/>
    </location>
</feature>
<feature type="transmembrane region" description="Helical" evidence="6">
    <location>
        <begin position="37"/>
        <end position="54"/>
    </location>
</feature>
<reference evidence="9" key="1">
    <citation type="submission" date="2018-02" db="EMBL/GenBank/DDBJ databases">
        <authorList>
            <person name="Holder M.E."/>
            <person name="Ajami N.J."/>
            <person name="Petrosino J.F."/>
        </authorList>
    </citation>
    <scope>NUCLEOTIDE SEQUENCE [LARGE SCALE GENOMIC DNA]</scope>
    <source>
        <strain evidence="9">CCUG 47132</strain>
    </source>
</reference>
<organism evidence="8 9">
    <name type="scientific">Mogibacterium diversum</name>
    <dbReference type="NCBI Taxonomy" id="114527"/>
    <lineage>
        <taxon>Bacteria</taxon>
        <taxon>Bacillati</taxon>
        <taxon>Bacillota</taxon>
        <taxon>Clostridia</taxon>
        <taxon>Peptostreptococcales</taxon>
        <taxon>Anaerovoracaceae</taxon>
        <taxon>Mogibacterium</taxon>
    </lineage>
</organism>
<feature type="transmembrane region" description="Helical" evidence="6">
    <location>
        <begin position="213"/>
        <end position="232"/>
    </location>
</feature>
<feature type="transmembrane region" description="Helical" evidence="6">
    <location>
        <begin position="125"/>
        <end position="144"/>
    </location>
</feature>
<gene>
    <name evidence="8" type="ORF">C5Q96_04230</name>
</gene>
<evidence type="ECO:0000256" key="6">
    <source>
        <dbReference type="SAM" id="Phobius"/>
    </source>
</evidence>
<dbReference type="InterPro" id="IPR050638">
    <property type="entry name" value="AA-Vitamin_Transporters"/>
</dbReference>
<feature type="transmembrane region" description="Helical" evidence="6">
    <location>
        <begin position="150"/>
        <end position="170"/>
    </location>
</feature>
<dbReference type="RefSeq" id="WP_106057167.1">
    <property type="nucleotide sequence ID" value="NZ_CP027228.1"/>
</dbReference>
<feature type="domain" description="EamA" evidence="7">
    <location>
        <begin position="5"/>
        <end position="138"/>
    </location>
</feature>
<protein>
    <recommendedName>
        <fullName evidence="7">EamA domain-containing protein</fullName>
    </recommendedName>
</protein>
<evidence type="ECO:0000256" key="4">
    <source>
        <dbReference type="ARBA" id="ARBA00022989"/>
    </source>
</evidence>
<dbReference type="GeneID" id="78391465"/>
<dbReference type="PANTHER" id="PTHR32322">
    <property type="entry name" value="INNER MEMBRANE TRANSPORTER"/>
    <property type="match status" value="1"/>
</dbReference>
<dbReference type="Gene3D" id="1.10.3730.20">
    <property type="match status" value="2"/>
</dbReference>
<keyword evidence="9" id="KW-1185">Reference proteome</keyword>
<feature type="transmembrane region" description="Helical" evidence="6">
    <location>
        <begin position="94"/>
        <end position="116"/>
    </location>
</feature>
<accession>A0A2S0L4A1</accession>
<dbReference type="InterPro" id="IPR037185">
    <property type="entry name" value="EmrE-like"/>
</dbReference>
<sequence length="302" mass="32646">MIKNGAIFIMLSGTLWGTTGIYSHLYRAYGIPPVTMSILRVSCAMLVILPFMLMKGRKSFKLSRRGFKIACVQGVITQAVFNVAYFTAIGKLGMASAVVLVYTSPIIVAIMSYFIFKEKPTLRKVFAMCVTIMGVTFTATGGVFDLGKLSLYGIFMGLICGFCFASLAITSRLGGQSEDTTAMTFYTMVFGLIALLIYGSIVGIGEFRADGKLVLISIINGSTSVALPYFMYGFAITRLKHVSYAPILSSVENVAATLFGTLLFGEELGPWRVVGIVLVITSIAMINMPERSKCALKSPGCE</sequence>
<evidence type="ECO:0000256" key="5">
    <source>
        <dbReference type="ARBA" id="ARBA00023136"/>
    </source>
</evidence>
<dbReference type="Pfam" id="PF00892">
    <property type="entry name" value="EamA"/>
    <property type="match status" value="2"/>
</dbReference>
<comment type="subcellular location">
    <subcellularLocation>
        <location evidence="1">Membrane</location>
        <topology evidence="1">Multi-pass membrane protein</topology>
    </subcellularLocation>
</comment>
<keyword evidence="4 6" id="KW-1133">Transmembrane helix</keyword>
<dbReference type="Proteomes" id="UP000237883">
    <property type="component" value="Chromosome"/>
</dbReference>
<feature type="transmembrane region" description="Helical" evidence="6">
    <location>
        <begin position="66"/>
        <end position="88"/>
    </location>
</feature>
<dbReference type="AlphaFoldDB" id="A0A2S0L4A1"/>
<evidence type="ECO:0000313" key="9">
    <source>
        <dbReference type="Proteomes" id="UP000237883"/>
    </source>
</evidence>
<keyword evidence="3 6" id="KW-0812">Transmembrane</keyword>
<dbReference type="EMBL" id="CP027228">
    <property type="protein sequence ID" value="AVM48091.1"/>
    <property type="molecule type" value="Genomic_DNA"/>
</dbReference>
<dbReference type="GO" id="GO:0016020">
    <property type="term" value="C:membrane"/>
    <property type="evidence" value="ECO:0007669"/>
    <property type="project" value="UniProtKB-SubCell"/>
</dbReference>
<comment type="similarity">
    <text evidence="2">Belongs to the EamA transporter family.</text>
</comment>
<feature type="domain" description="EamA" evidence="7">
    <location>
        <begin position="152"/>
        <end position="287"/>
    </location>
</feature>
<evidence type="ECO:0000313" key="8">
    <source>
        <dbReference type="EMBL" id="AVM48091.1"/>
    </source>
</evidence>
<evidence type="ECO:0000256" key="3">
    <source>
        <dbReference type="ARBA" id="ARBA00022692"/>
    </source>
</evidence>
<dbReference type="PANTHER" id="PTHR32322:SF2">
    <property type="entry name" value="EAMA DOMAIN-CONTAINING PROTEIN"/>
    <property type="match status" value="1"/>
</dbReference>
<evidence type="ECO:0000256" key="1">
    <source>
        <dbReference type="ARBA" id="ARBA00004141"/>
    </source>
</evidence>
<dbReference type="SUPFAM" id="SSF103481">
    <property type="entry name" value="Multidrug resistance efflux transporter EmrE"/>
    <property type="match status" value="2"/>
</dbReference>
<keyword evidence="5 6" id="KW-0472">Membrane</keyword>
<proteinExistence type="inferred from homology"/>
<evidence type="ECO:0000256" key="2">
    <source>
        <dbReference type="ARBA" id="ARBA00007362"/>
    </source>
</evidence>
<feature type="transmembrane region" description="Helical" evidence="6">
    <location>
        <begin position="7"/>
        <end position="25"/>
    </location>
</feature>
<evidence type="ECO:0000259" key="7">
    <source>
        <dbReference type="Pfam" id="PF00892"/>
    </source>
</evidence>
<name>A0A2S0L4A1_9FIRM</name>
<feature type="transmembrane region" description="Helical" evidence="6">
    <location>
        <begin position="182"/>
        <end position="201"/>
    </location>
</feature>
<feature type="transmembrane region" description="Helical" evidence="6">
    <location>
        <begin position="244"/>
        <end position="264"/>
    </location>
</feature>
<dbReference type="KEGG" id="mdv:C5Q96_04230"/>